<dbReference type="InterPro" id="IPR002575">
    <property type="entry name" value="Aminoglycoside_PTrfase"/>
</dbReference>
<gene>
    <name evidence="2" type="ORF">FHS75_000268</name>
</gene>
<proteinExistence type="predicted"/>
<dbReference type="SUPFAM" id="SSF56112">
    <property type="entry name" value="Protein kinase-like (PK-like)"/>
    <property type="match status" value="1"/>
</dbReference>
<dbReference type="AlphaFoldDB" id="A0A7Z0BTD1"/>
<comment type="caution">
    <text evidence="2">The sequence shown here is derived from an EMBL/GenBank/DDBJ whole genome shotgun (WGS) entry which is preliminary data.</text>
</comment>
<evidence type="ECO:0000313" key="3">
    <source>
        <dbReference type="Proteomes" id="UP000522081"/>
    </source>
</evidence>
<protein>
    <recommendedName>
        <fullName evidence="1">Aminoglycoside phosphotransferase domain-containing protein</fullName>
    </recommendedName>
</protein>
<dbReference type="EMBL" id="JACBZF010000001">
    <property type="protein sequence ID" value="NYH93963.1"/>
    <property type="molecule type" value="Genomic_DNA"/>
</dbReference>
<accession>A0A7Z0BTD1</accession>
<dbReference type="PANTHER" id="PTHR23020:SF41">
    <property type="entry name" value="AMINOGLYCOSIDE PHOSPHOTRANSFERASE DOMAIN-CONTAINING PROTEIN"/>
    <property type="match status" value="1"/>
</dbReference>
<dbReference type="Pfam" id="PF01636">
    <property type="entry name" value="APH"/>
    <property type="match status" value="1"/>
</dbReference>
<evidence type="ECO:0000313" key="2">
    <source>
        <dbReference type="EMBL" id="NYH93963.1"/>
    </source>
</evidence>
<evidence type="ECO:0000259" key="1">
    <source>
        <dbReference type="Pfam" id="PF01636"/>
    </source>
</evidence>
<dbReference type="PANTHER" id="PTHR23020">
    <property type="entry name" value="UNCHARACTERIZED NUCLEAR HORMONE RECEPTOR-RELATED"/>
    <property type="match status" value="1"/>
</dbReference>
<feature type="domain" description="Aminoglycoside phosphotransferase" evidence="1">
    <location>
        <begin position="103"/>
        <end position="313"/>
    </location>
</feature>
<reference evidence="2 3" key="1">
    <citation type="submission" date="2020-07" db="EMBL/GenBank/DDBJ databases">
        <title>Genomic Encyclopedia of Type Strains, Phase IV (KMG-IV): sequencing the most valuable type-strain genomes for metagenomic binning, comparative biology and taxonomic classification.</title>
        <authorList>
            <person name="Goeker M."/>
        </authorList>
    </citation>
    <scope>NUCLEOTIDE SEQUENCE [LARGE SCALE GENOMIC DNA]</scope>
    <source>
        <strain evidence="2 3">DSM 29043</strain>
    </source>
</reference>
<dbReference type="Gene3D" id="3.90.1200.10">
    <property type="match status" value="1"/>
</dbReference>
<organism evidence="2 3">
    <name type="scientific">Novosphingobium marinum</name>
    <dbReference type="NCBI Taxonomy" id="1514948"/>
    <lineage>
        <taxon>Bacteria</taxon>
        <taxon>Pseudomonadati</taxon>
        <taxon>Pseudomonadota</taxon>
        <taxon>Alphaproteobacteria</taxon>
        <taxon>Sphingomonadales</taxon>
        <taxon>Sphingomonadaceae</taxon>
        <taxon>Novosphingobium</taxon>
    </lineage>
</organism>
<dbReference type="InterPro" id="IPR052961">
    <property type="entry name" value="Oxido-Kinase-like_Enzymes"/>
</dbReference>
<sequence length="383" mass="44115">MLVDAKRVREAFEAEDHGRSVTRAEEVPPNYASITGQWLDNVLCSDNPDAHVTDFSFDERDDGSSNRRRIFLSYNAAGDAAGLPRTVFCKAAETLENRLVLGVSETAKAEADFYNLVQPRLSIPTPTPRYARFDPETFAYMIMMDDMADKAAFPDERTTLTRRQAEQMVETLAGLHSRFHESDELGTESIPFKRWPAWWAEMMHGAPDFPDFCDRGFETIAPQLPEGLRRRRAEVWLATEKSVARHNELPHTLIHSDVHLKNWFLLPDDRMGLHDWQVVTIGHWSRDFVFATTTALTIEQRRDWQLDLLRLYLERMQEHGVPPVSFDDAFLNIRQQLMTAFAFWTITMCPTGDMPAMQPERTTVEFLRRFGAAMDDYNSLDAF</sequence>
<dbReference type="InterPro" id="IPR011009">
    <property type="entry name" value="Kinase-like_dom_sf"/>
</dbReference>
<name>A0A7Z0BTD1_9SPHN</name>
<dbReference type="Proteomes" id="UP000522081">
    <property type="component" value="Unassembled WGS sequence"/>
</dbReference>
<keyword evidence="3" id="KW-1185">Reference proteome</keyword>
<dbReference type="RefSeq" id="WP_179405922.1">
    <property type="nucleotide sequence ID" value="NZ_BMGF01000001.1"/>
</dbReference>